<feature type="domain" description="NTP pyrophosphohydrolase MazG-like" evidence="5">
    <location>
        <begin position="29"/>
        <end position="106"/>
    </location>
</feature>
<protein>
    <recommendedName>
        <fullName evidence="4">Nucleoside triphosphate pyrophosphohydrolase</fullName>
        <ecNumber evidence="3">3.6.1.8</ecNumber>
    </recommendedName>
</protein>
<keyword evidence="6" id="KW-0378">Hydrolase</keyword>
<evidence type="ECO:0000256" key="3">
    <source>
        <dbReference type="ARBA" id="ARBA00066372"/>
    </source>
</evidence>
<name>A0A8J7FCU5_9GAMM</name>
<evidence type="ECO:0000256" key="2">
    <source>
        <dbReference type="ARBA" id="ARBA00061115"/>
    </source>
</evidence>
<dbReference type="Gene3D" id="1.10.287.1080">
    <property type="entry name" value="MazG-like"/>
    <property type="match status" value="2"/>
</dbReference>
<dbReference type="NCBIfam" id="TIGR00444">
    <property type="entry name" value="mazG"/>
    <property type="match status" value="1"/>
</dbReference>
<dbReference type="GO" id="GO:0006950">
    <property type="term" value="P:response to stress"/>
    <property type="evidence" value="ECO:0007669"/>
    <property type="project" value="UniProtKB-ARBA"/>
</dbReference>
<dbReference type="InterPro" id="IPR048015">
    <property type="entry name" value="NTP-PPase_MazG-like_N"/>
</dbReference>
<dbReference type="GO" id="GO:0046047">
    <property type="term" value="P:TTP catabolic process"/>
    <property type="evidence" value="ECO:0007669"/>
    <property type="project" value="TreeGrafter"/>
</dbReference>
<evidence type="ECO:0000313" key="7">
    <source>
        <dbReference type="Proteomes" id="UP000640333"/>
    </source>
</evidence>
<dbReference type="EMBL" id="JADEYS010000023">
    <property type="protein sequence ID" value="MBE9399175.1"/>
    <property type="molecule type" value="Genomic_DNA"/>
</dbReference>
<gene>
    <name evidence="6" type="primary">mazG</name>
    <name evidence="6" type="ORF">IOQ59_18085</name>
</gene>
<dbReference type="GO" id="GO:0046076">
    <property type="term" value="P:dTTP catabolic process"/>
    <property type="evidence" value="ECO:0007669"/>
    <property type="project" value="TreeGrafter"/>
</dbReference>
<sequence length="273" mass="31481">MADYSVDDLIYLMQRLRDPESGCPWDLKQDFASIVPHTLEEAYEVADTIERQDWTHLKDELGDLLFQVIFYAQLGDEIEDQAQQFDFNAIVSNLIEKLVRRHPHVFPAGTLRSERSGDSIDEVQIKANWEAIKQQERDRKARSGVLDDVPRALPALSRANKLQKRASQVGFDWDDPELVLDKIAEEIDELREAIRDGRQAEIQDEMGDILFAQVNLARHLSVNPEVALRGTNQKFERRFGHVEKCVQESGRDWDMFSLDELDAFWDEAKAKGL</sequence>
<dbReference type="GO" id="GO:0047693">
    <property type="term" value="F:ATP diphosphatase activity"/>
    <property type="evidence" value="ECO:0007669"/>
    <property type="project" value="UniProtKB-EC"/>
</dbReference>
<dbReference type="CDD" id="cd11528">
    <property type="entry name" value="NTP-PPase_MazG_Nterm"/>
    <property type="match status" value="1"/>
</dbReference>
<comment type="similarity">
    <text evidence="2">Belongs to the nucleoside triphosphate pyrophosphohydrolase family.</text>
</comment>
<dbReference type="InterPro" id="IPR011551">
    <property type="entry name" value="NTP_PyrPHydrolase_MazG"/>
</dbReference>
<dbReference type="GO" id="GO:0046052">
    <property type="term" value="P:UTP catabolic process"/>
    <property type="evidence" value="ECO:0007669"/>
    <property type="project" value="TreeGrafter"/>
</dbReference>
<dbReference type="FunFam" id="1.10.287.1080:FF:000001">
    <property type="entry name" value="Nucleoside triphosphate pyrophosphohydrolase"/>
    <property type="match status" value="1"/>
</dbReference>
<dbReference type="Pfam" id="PF03819">
    <property type="entry name" value="MazG"/>
    <property type="match status" value="2"/>
</dbReference>
<dbReference type="InterPro" id="IPR004518">
    <property type="entry name" value="MazG-like_dom"/>
</dbReference>
<evidence type="ECO:0000256" key="4">
    <source>
        <dbReference type="ARBA" id="ARBA00074799"/>
    </source>
</evidence>
<dbReference type="SUPFAM" id="SSF101386">
    <property type="entry name" value="all-alpha NTP pyrophosphatases"/>
    <property type="match status" value="2"/>
</dbReference>
<comment type="caution">
    <text evidence="6">The sequence shown here is derived from an EMBL/GenBank/DDBJ whole genome shotgun (WGS) entry which is preliminary data.</text>
</comment>
<keyword evidence="7" id="KW-1185">Reference proteome</keyword>
<proteinExistence type="inferred from homology"/>
<dbReference type="PANTHER" id="PTHR30522:SF0">
    <property type="entry name" value="NUCLEOSIDE TRIPHOSPHATE PYROPHOSPHOHYDROLASE"/>
    <property type="match status" value="1"/>
</dbReference>
<dbReference type="AlphaFoldDB" id="A0A8J7FCU5"/>
<feature type="domain" description="NTP pyrophosphohydrolase MazG-like" evidence="5">
    <location>
        <begin position="176"/>
        <end position="242"/>
    </location>
</feature>
<dbReference type="InterPro" id="IPR048011">
    <property type="entry name" value="NTP-PPase_MazG-like_C"/>
</dbReference>
<dbReference type="NCBIfam" id="NF007113">
    <property type="entry name" value="PRK09562.1"/>
    <property type="match status" value="1"/>
</dbReference>
<evidence type="ECO:0000256" key="1">
    <source>
        <dbReference type="ARBA" id="ARBA00052141"/>
    </source>
</evidence>
<comment type="catalytic activity">
    <reaction evidence="1">
        <text>ATP + H2O = AMP + diphosphate + H(+)</text>
        <dbReference type="Rhea" id="RHEA:14245"/>
        <dbReference type="ChEBI" id="CHEBI:15377"/>
        <dbReference type="ChEBI" id="CHEBI:15378"/>
        <dbReference type="ChEBI" id="CHEBI:30616"/>
        <dbReference type="ChEBI" id="CHEBI:33019"/>
        <dbReference type="ChEBI" id="CHEBI:456215"/>
        <dbReference type="EC" id="3.6.1.8"/>
    </reaction>
</comment>
<reference evidence="6" key="1">
    <citation type="submission" date="2020-10" db="EMBL/GenBank/DDBJ databases">
        <title>Bacterium isolated from coastal waters sediment.</title>
        <authorList>
            <person name="Chen R.-J."/>
            <person name="Lu D.-C."/>
            <person name="Zhu K.-L."/>
            <person name="Du Z.-J."/>
        </authorList>
    </citation>
    <scope>NUCLEOTIDE SEQUENCE</scope>
    <source>
        <strain evidence="6">N1Y112</strain>
    </source>
</reference>
<accession>A0A8J7FCU5</accession>
<dbReference type="EC" id="3.6.1.8" evidence="3"/>
<dbReference type="GO" id="GO:0006203">
    <property type="term" value="P:dGTP catabolic process"/>
    <property type="evidence" value="ECO:0007669"/>
    <property type="project" value="TreeGrafter"/>
</dbReference>
<evidence type="ECO:0000259" key="5">
    <source>
        <dbReference type="Pfam" id="PF03819"/>
    </source>
</evidence>
<dbReference type="CDD" id="cd11529">
    <property type="entry name" value="NTP-PPase_MazG_Cterm"/>
    <property type="match status" value="1"/>
</dbReference>
<dbReference type="GO" id="GO:0046061">
    <property type="term" value="P:dATP catabolic process"/>
    <property type="evidence" value="ECO:0007669"/>
    <property type="project" value="TreeGrafter"/>
</dbReference>
<dbReference type="GO" id="GO:0046081">
    <property type="term" value="P:dUTP catabolic process"/>
    <property type="evidence" value="ECO:0007669"/>
    <property type="project" value="TreeGrafter"/>
</dbReference>
<dbReference type="PANTHER" id="PTHR30522">
    <property type="entry name" value="NUCLEOSIDE TRIPHOSPHATE PYROPHOSPHOHYDROLASE"/>
    <property type="match status" value="1"/>
</dbReference>
<dbReference type="FunFam" id="1.10.287.1080:FF:000003">
    <property type="entry name" value="Nucleoside triphosphate pyrophosphohydrolase"/>
    <property type="match status" value="1"/>
</dbReference>
<evidence type="ECO:0000313" key="6">
    <source>
        <dbReference type="EMBL" id="MBE9399175.1"/>
    </source>
</evidence>
<dbReference type="Proteomes" id="UP000640333">
    <property type="component" value="Unassembled WGS sequence"/>
</dbReference>
<organism evidence="6 7">
    <name type="scientific">Pontibacterium sinense</name>
    <dbReference type="NCBI Taxonomy" id="2781979"/>
    <lineage>
        <taxon>Bacteria</taxon>
        <taxon>Pseudomonadati</taxon>
        <taxon>Pseudomonadota</taxon>
        <taxon>Gammaproteobacteria</taxon>
        <taxon>Oceanospirillales</taxon>
        <taxon>Oceanospirillaceae</taxon>
        <taxon>Pontibacterium</taxon>
    </lineage>
</organism>
<dbReference type="RefSeq" id="WP_193954872.1">
    <property type="nucleotide sequence ID" value="NZ_JADEYS010000023.1"/>
</dbReference>